<dbReference type="PROSITE" id="PS50188">
    <property type="entry name" value="B302_SPRY"/>
    <property type="match status" value="1"/>
</dbReference>
<evidence type="ECO:0000256" key="10">
    <source>
        <dbReference type="ARBA" id="ARBA00038221"/>
    </source>
</evidence>
<feature type="domain" description="Ig-like" evidence="14">
    <location>
        <begin position="23"/>
        <end position="139"/>
    </location>
</feature>
<protein>
    <recommendedName>
        <fullName evidence="17">Butyrophilin subfamily 1 member A1</fullName>
    </recommendedName>
</protein>
<proteinExistence type="inferred from homology"/>
<dbReference type="InterPro" id="IPR050504">
    <property type="entry name" value="IgSF_BTN/MOG"/>
</dbReference>
<dbReference type="InterPro" id="IPR013783">
    <property type="entry name" value="Ig-like_fold"/>
</dbReference>
<dbReference type="GO" id="GO:1903037">
    <property type="term" value="P:regulation of leukocyte cell-cell adhesion"/>
    <property type="evidence" value="ECO:0007669"/>
    <property type="project" value="UniProtKB-ARBA"/>
</dbReference>
<keyword evidence="16" id="KW-1185">Reference proteome</keyword>
<reference evidence="15 16" key="1">
    <citation type="journal article" date="2018" name="Nat. Ecol. Evol.">
        <title>Shark genomes provide insights into elasmobranch evolution and the origin of vertebrates.</title>
        <authorList>
            <person name="Hara Y"/>
            <person name="Yamaguchi K"/>
            <person name="Onimaru K"/>
            <person name="Kadota M"/>
            <person name="Koyanagi M"/>
            <person name="Keeley SD"/>
            <person name="Tatsumi K"/>
            <person name="Tanaka K"/>
            <person name="Motone F"/>
            <person name="Kageyama Y"/>
            <person name="Nozu R"/>
            <person name="Adachi N"/>
            <person name="Nishimura O"/>
            <person name="Nakagawa R"/>
            <person name="Tanegashima C"/>
            <person name="Kiyatake I"/>
            <person name="Matsumoto R"/>
            <person name="Murakumo K"/>
            <person name="Nishida K"/>
            <person name="Terakita A"/>
            <person name="Kuratani S"/>
            <person name="Sato K"/>
            <person name="Hyodo S Kuraku.S."/>
        </authorList>
    </citation>
    <scope>NUCLEOTIDE SEQUENCE [LARGE SCALE GENOMIC DNA]</scope>
</reference>
<accession>A0A401RMV4</accession>
<sequence length="479" mass="54430">GMVTALMEGINLITLLLLWLPLPIYGKFIVTGPTDAVIAIVGEDVTLGCQVTPSLPINNMVVRWLKADLGSAVYMYRNGEDDTATQDPEYRGRTQLFKNELTKGNISLKIKNTRVFDEGKYRCSVDDETKFEETVVELKVGGLGRKHWIQIEGNNKQGIQLICESNGWFPKPKLMWTSADGQNLTAQSEINYHRDTQGLLTVQSSVTVTKDSTNSFKCLIQNNLLKKEQEATIQIAGDFFPAVSGWLVVLCLILGLFIIVLILGIIWTVRKHKCIKELESDKSIKQYDQWKSLIESDWAKISEYKVNVTLDAKTANPTLEISQDQKNVRLIQKERNVHDNEERLISWESVLGSEKFTSGSHYWEVEVVGNRQWNVGVAMESVERKEDIHLVPSGKVWTIGRADNQFQANSEEKFDIPVYEIPKKIGVYLGYDTGTVSFYSANTKSHLYSFTGFKFTEKLHPFFSTAHCNKWLRIWSVQD</sequence>
<evidence type="ECO:0000256" key="1">
    <source>
        <dbReference type="ARBA" id="ARBA00004479"/>
    </source>
</evidence>
<dbReference type="CDD" id="cd13733">
    <property type="entry name" value="SPRY_PRY_C-I_1"/>
    <property type="match status" value="1"/>
</dbReference>
<feature type="domain" description="Ig-like" evidence="14">
    <location>
        <begin position="152"/>
        <end position="234"/>
    </location>
</feature>
<dbReference type="GO" id="GO:0050863">
    <property type="term" value="P:regulation of T cell activation"/>
    <property type="evidence" value="ECO:0007669"/>
    <property type="project" value="UniProtKB-ARBA"/>
</dbReference>
<keyword evidence="6 11" id="KW-0472">Membrane</keyword>
<gene>
    <name evidence="15" type="ORF">chiPu_0018398</name>
</gene>
<dbReference type="SUPFAM" id="SSF48726">
    <property type="entry name" value="Immunoglobulin"/>
    <property type="match status" value="2"/>
</dbReference>
<dbReference type="SMART" id="SM00409">
    <property type="entry name" value="IG"/>
    <property type="match status" value="1"/>
</dbReference>
<dbReference type="FunFam" id="2.60.120.920:FF:000004">
    <property type="entry name" value="Butyrophilin subfamily 1 member A1"/>
    <property type="match status" value="1"/>
</dbReference>
<keyword evidence="4 12" id="KW-0732">Signal</keyword>
<evidence type="ECO:0000256" key="3">
    <source>
        <dbReference type="ARBA" id="ARBA00022692"/>
    </source>
</evidence>
<dbReference type="InterPro" id="IPR053896">
    <property type="entry name" value="BTN3A2-like_Ig-C"/>
</dbReference>
<dbReference type="InterPro" id="IPR006574">
    <property type="entry name" value="PRY"/>
</dbReference>
<dbReference type="SUPFAM" id="SSF49899">
    <property type="entry name" value="Concanavalin A-like lectins/glucanases"/>
    <property type="match status" value="1"/>
</dbReference>
<dbReference type="InterPro" id="IPR043136">
    <property type="entry name" value="B30.2/SPRY_sf"/>
</dbReference>
<dbReference type="GO" id="GO:0009897">
    <property type="term" value="C:external side of plasma membrane"/>
    <property type="evidence" value="ECO:0007669"/>
    <property type="project" value="TreeGrafter"/>
</dbReference>
<dbReference type="SMART" id="SM00406">
    <property type="entry name" value="IGv"/>
    <property type="match status" value="1"/>
</dbReference>
<dbReference type="InterPro" id="IPR036179">
    <property type="entry name" value="Ig-like_dom_sf"/>
</dbReference>
<dbReference type="InterPro" id="IPR007110">
    <property type="entry name" value="Ig-like_dom"/>
</dbReference>
<comment type="subcellular location">
    <subcellularLocation>
        <location evidence="1">Membrane</location>
        <topology evidence="1">Single-pass type I membrane protein</topology>
    </subcellularLocation>
</comment>
<evidence type="ECO:0000313" key="15">
    <source>
        <dbReference type="EMBL" id="GCC19495.1"/>
    </source>
</evidence>
<dbReference type="PANTHER" id="PTHR24100:SF130">
    <property type="entry name" value="BUTYROPHILIN-LIKE PROTEIN 9"/>
    <property type="match status" value="1"/>
</dbReference>
<dbReference type="FunFam" id="2.60.40.10:FF:000088">
    <property type="entry name" value="Butyrophilin subfamily 1 member A1"/>
    <property type="match status" value="1"/>
</dbReference>
<keyword evidence="7" id="KW-1015">Disulfide bond</keyword>
<dbReference type="STRING" id="137246.A0A401RMV4"/>
<dbReference type="OMA" id="WAKISEY"/>
<dbReference type="InterPro" id="IPR003877">
    <property type="entry name" value="SPRY_dom"/>
</dbReference>
<dbReference type="GO" id="GO:0001817">
    <property type="term" value="P:regulation of cytokine production"/>
    <property type="evidence" value="ECO:0007669"/>
    <property type="project" value="TreeGrafter"/>
</dbReference>
<dbReference type="SMART" id="SM00589">
    <property type="entry name" value="PRY"/>
    <property type="match status" value="1"/>
</dbReference>
<dbReference type="PRINTS" id="PR01407">
    <property type="entry name" value="BUTYPHLNCDUF"/>
</dbReference>
<dbReference type="PROSITE" id="PS50835">
    <property type="entry name" value="IG_LIKE"/>
    <property type="match status" value="2"/>
</dbReference>
<evidence type="ECO:0000256" key="11">
    <source>
        <dbReference type="SAM" id="Phobius"/>
    </source>
</evidence>
<evidence type="ECO:0000256" key="12">
    <source>
        <dbReference type="SAM" id="SignalP"/>
    </source>
</evidence>
<feature type="non-terminal residue" evidence="15">
    <location>
        <position position="1"/>
    </location>
</feature>
<dbReference type="PANTHER" id="PTHR24100">
    <property type="entry name" value="BUTYROPHILIN"/>
    <property type="match status" value="1"/>
</dbReference>
<dbReference type="InterPro" id="IPR003599">
    <property type="entry name" value="Ig_sub"/>
</dbReference>
<evidence type="ECO:0000256" key="2">
    <source>
        <dbReference type="ARBA" id="ARBA00007591"/>
    </source>
</evidence>
<dbReference type="Pfam" id="PF22705">
    <property type="entry name" value="C2-set_3"/>
    <property type="match status" value="1"/>
</dbReference>
<dbReference type="EMBL" id="BEZZ01001562">
    <property type="protein sequence ID" value="GCC19495.1"/>
    <property type="molecule type" value="Genomic_DNA"/>
</dbReference>
<evidence type="ECO:0000256" key="6">
    <source>
        <dbReference type="ARBA" id="ARBA00023136"/>
    </source>
</evidence>
<keyword evidence="5 11" id="KW-1133">Transmembrane helix</keyword>
<evidence type="ECO:0000256" key="7">
    <source>
        <dbReference type="ARBA" id="ARBA00023157"/>
    </source>
</evidence>
<dbReference type="Pfam" id="PF13765">
    <property type="entry name" value="PRY"/>
    <property type="match status" value="1"/>
</dbReference>
<dbReference type="GO" id="GO:0042110">
    <property type="term" value="P:T cell activation"/>
    <property type="evidence" value="ECO:0007669"/>
    <property type="project" value="UniProtKB-ARBA"/>
</dbReference>
<dbReference type="Gene3D" id="2.60.120.920">
    <property type="match status" value="1"/>
</dbReference>
<organism evidence="15 16">
    <name type="scientific">Chiloscyllium punctatum</name>
    <name type="common">Brownbanded bambooshark</name>
    <name type="synonym">Hemiscyllium punctatum</name>
    <dbReference type="NCBI Taxonomy" id="137246"/>
    <lineage>
        <taxon>Eukaryota</taxon>
        <taxon>Metazoa</taxon>
        <taxon>Chordata</taxon>
        <taxon>Craniata</taxon>
        <taxon>Vertebrata</taxon>
        <taxon>Chondrichthyes</taxon>
        <taxon>Elasmobranchii</taxon>
        <taxon>Galeomorphii</taxon>
        <taxon>Galeoidea</taxon>
        <taxon>Orectolobiformes</taxon>
        <taxon>Hemiscylliidae</taxon>
        <taxon>Chiloscyllium</taxon>
    </lineage>
</organism>
<dbReference type="InterPro" id="IPR013320">
    <property type="entry name" value="ConA-like_dom_sf"/>
</dbReference>
<feature type="transmembrane region" description="Helical" evidence="11">
    <location>
        <begin position="246"/>
        <end position="269"/>
    </location>
</feature>
<dbReference type="FunFam" id="2.60.40.10:FF:000142">
    <property type="entry name" value="V-set domain-containing T-cell activation inhibitor 1"/>
    <property type="match status" value="1"/>
</dbReference>
<dbReference type="GO" id="GO:0050852">
    <property type="term" value="P:T cell receptor signaling pathway"/>
    <property type="evidence" value="ECO:0007669"/>
    <property type="project" value="TreeGrafter"/>
</dbReference>
<dbReference type="SMART" id="SM00449">
    <property type="entry name" value="SPRY"/>
    <property type="match status" value="1"/>
</dbReference>
<comment type="caution">
    <text evidence="15">The sequence shown here is derived from an EMBL/GenBank/DDBJ whole genome shotgun (WGS) entry which is preliminary data.</text>
</comment>
<evidence type="ECO:0000259" key="14">
    <source>
        <dbReference type="PROSITE" id="PS50835"/>
    </source>
</evidence>
<dbReference type="Pfam" id="PF00622">
    <property type="entry name" value="SPRY"/>
    <property type="match status" value="1"/>
</dbReference>
<feature type="domain" description="B30.2/SPRY" evidence="13">
    <location>
        <begin position="288"/>
        <end position="479"/>
    </location>
</feature>
<dbReference type="InterPro" id="IPR001870">
    <property type="entry name" value="B30.2/SPRY"/>
</dbReference>
<comment type="similarity">
    <text evidence="10">Belongs to the SKINT family.</text>
</comment>
<dbReference type="Pfam" id="PF07686">
    <property type="entry name" value="V-set"/>
    <property type="match status" value="1"/>
</dbReference>
<keyword evidence="9" id="KW-0393">Immunoglobulin domain</keyword>
<evidence type="ECO:0000256" key="9">
    <source>
        <dbReference type="ARBA" id="ARBA00023319"/>
    </source>
</evidence>
<name>A0A401RMV4_CHIPU</name>
<evidence type="ECO:0000256" key="5">
    <source>
        <dbReference type="ARBA" id="ARBA00022989"/>
    </source>
</evidence>
<dbReference type="GO" id="GO:0005102">
    <property type="term" value="F:signaling receptor binding"/>
    <property type="evidence" value="ECO:0007669"/>
    <property type="project" value="TreeGrafter"/>
</dbReference>
<keyword evidence="3 11" id="KW-0812">Transmembrane</keyword>
<feature type="chain" id="PRO_5019156106" description="Butyrophilin subfamily 1 member A1" evidence="12">
    <location>
        <begin position="27"/>
        <end position="479"/>
    </location>
</feature>
<dbReference type="OrthoDB" id="9986391at2759"/>
<evidence type="ECO:0000313" key="16">
    <source>
        <dbReference type="Proteomes" id="UP000287033"/>
    </source>
</evidence>
<keyword evidence="8" id="KW-0325">Glycoprotein</keyword>
<evidence type="ECO:0000259" key="13">
    <source>
        <dbReference type="PROSITE" id="PS50188"/>
    </source>
</evidence>
<dbReference type="InterPro" id="IPR013106">
    <property type="entry name" value="Ig_V-set"/>
</dbReference>
<feature type="signal peptide" evidence="12">
    <location>
        <begin position="1"/>
        <end position="26"/>
    </location>
</feature>
<dbReference type="InterPro" id="IPR003879">
    <property type="entry name" value="Butyrophylin_SPRY"/>
</dbReference>
<evidence type="ECO:0000256" key="4">
    <source>
        <dbReference type="ARBA" id="ARBA00022729"/>
    </source>
</evidence>
<dbReference type="Proteomes" id="UP000287033">
    <property type="component" value="Unassembled WGS sequence"/>
</dbReference>
<evidence type="ECO:0008006" key="17">
    <source>
        <dbReference type="Google" id="ProtNLM"/>
    </source>
</evidence>
<comment type="similarity">
    <text evidence="2">Belongs to the immunoglobulin superfamily. BTN/MOG family.</text>
</comment>
<dbReference type="AlphaFoldDB" id="A0A401RMV4"/>
<dbReference type="Gene3D" id="2.60.40.10">
    <property type="entry name" value="Immunoglobulins"/>
    <property type="match status" value="2"/>
</dbReference>
<evidence type="ECO:0000256" key="8">
    <source>
        <dbReference type="ARBA" id="ARBA00023180"/>
    </source>
</evidence>